<dbReference type="EMBL" id="JAHKSW010000025">
    <property type="protein sequence ID" value="KAG7316411.1"/>
    <property type="molecule type" value="Genomic_DNA"/>
</dbReference>
<evidence type="ECO:0000313" key="1">
    <source>
        <dbReference type="EMBL" id="KAG7316411.1"/>
    </source>
</evidence>
<dbReference type="Proteomes" id="UP000824219">
    <property type="component" value="Linkage Group LG25"/>
</dbReference>
<accession>A0A9D3N5E5</accession>
<comment type="caution">
    <text evidence="1">The sequence shown here is derived from an EMBL/GenBank/DDBJ whole genome shotgun (WGS) entry which is preliminary data.</text>
</comment>
<evidence type="ECO:0000313" key="2">
    <source>
        <dbReference type="Proteomes" id="UP000824219"/>
    </source>
</evidence>
<name>A0A9D3N5E5_9TELE</name>
<organism evidence="1 2">
    <name type="scientific">Hemibagrus wyckioides</name>
    <dbReference type="NCBI Taxonomy" id="337641"/>
    <lineage>
        <taxon>Eukaryota</taxon>
        <taxon>Metazoa</taxon>
        <taxon>Chordata</taxon>
        <taxon>Craniata</taxon>
        <taxon>Vertebrata</taxon>
        <taxon>Euteleostomi</taxon>
        <taxon>Actinopterygii</taxon>
        <taxon>Neopterygii</taxon>
        <taxon>Teleostei</taxon>
        <taxon>Ostariophysi</taxon>
        <taxon>Siluriformes</taxon>
        <taxon>Bagridae</taxon>
        <taxon>Hemibagrus</taxon>
    </lineage>
</organism>
<keyword evidence="2" id="KW-1185">Reference proteome</keyword>
<dbReference type="AlphaFoldDB" id="A0A9D3N5E5"/>
<proteinExistence type="predicted"/>
<gene>
    <name evidence="1" type="ORF">KOW79_019952</name>
</gene>
<sequence length="110" mass="12545">MLTECEQNWCEEKWRLNGRGHYNKRNSLLRKSALLVKALGRWLEDWGFKPQHCQAAAVGPLNKAPNPPCSRGAASWLTLRSDPNAKDNTTCIFVRNLRLHNNSTPFEDAL</sequence>
<protein>
    <submittedName>
        <fullName evidence="1">Uncharacterized protein</fullName>
    </submittedName>
</protein>
<reference evidence="1 2" key="1">
    <citation type="submission" date="2021-06" db="EMBL/GenBank/DDBJ databases">
        <title>Chromosome-level genome assembly of the red-tail catfish (Hemibagrus wyckioides).</title>
        <authorList>
            <person name="Shao F."/>
        </authorList>
    </citation>
    <scope>NUCLEOTIDE SEQUENCE [LARGE SCALE GENOMIC DNA]</scope>
    <source>
        <strain evidence="1">EC202008001</strain>
        <tissue evidence="1">Blood</tissue>
    </source>
</reference>